<keyword evidence="2" id="KW-0812">Transmembrane</keyword>
<comment type="caution">
    <text evidence="4">The sequence shown here is derived from an EMBL/GenBank/DDBJ whole genome shotgun (WGS) entry which is preliminary data.</text>
</comment>
<dbReference type="InterPro" id="IPR005182">
    <property type="entry name" value="YdbS-like_PH"/>
</dbReference>
<keyword evidence="5" id="KW-1185">Reference proteome</keyword>
<feature type="transmembrane region" description="Helical" evidence="2">
    <location>
        <begin position="57"/>
        <end position="76"/>
    </location>
</feature>
<keyword evidence="2" id="KW-0472">Membrane</keyword>
<dbReference type="RefSeq" id="WP_006827992.1">
    <property type="nucleotide sequence ID" value="NZ_AOIL01000070.1"/>
</dbReference>
<evidence type="ECO:0000256" key="2">
    <source>
        <dbReference type="SAM" id="Phobius"/>
    </source>
</evidence>
<dbReference type="OrthoDB" id="204675at2157"/>
<evidence type="ECO:0000259" key="3">
    <source>
        <dbReference type="Pfam" id="PF03703"/>
    </source>
</evidence>
<dbReference type="PATRIC" id="fig|1230458.4.peg.4489"/>
<dbReference type="PANTHER" id="PTHR37938:SF1">
    <property type="entry name" value="BLL0215 PROTEIN"/>
    <property type="match status" value="1"/>
</dbReference>
<name>L9ZEK7_9EURY</name>
<evidence type="ECO:0000313" key="4">
    <source>
        <dbReference type="EMBL" id="ELY84910.1"/>
    </source>
</evidence>
<dbReference type="Pfam" id="PF03703">
    <property type="entry name" value="bPH_2"/>
    <property type="match status" value="1"/>
</dbReference>
<dbReference type="PANTHER" id="PTHR37938">
    <property type="entry name" value="BLL0215 PROTEIN"/>
    <property type="match status" value="1"/>
</dbReference>
<feature type="domain" description="YdbS-like PH" evidence="3">
    <location>
        <begin position="104"/>
        <end position="177"/>
    </location>
</feature>
<sequence length="231" mass="25347">MNSYDSTSGEPAGKREAAADSPAPSESTALGDAELAWLALAPDESVRWRGCPRIQTIYPWLAVTLLGTLTLLAAVVSELVPWQGLLLVALLAVPTAWQYARLSRTVFVITTRRVAIRQGVLGRSVRTVSLEHIQNTTVTQGVAGRFVGHGTVSIDTAGGAPLAFWNVDDPSSVRRTLDRYRSRCRDRRLQNEAASRSTRSESIPGTLAQWQAVREEVRAVRRALDERETVR</sequence>
<gene>
    <name evidence="4" type="ORF">C484_22223</name>
</gene>
<proteinExistence type="predicted"/>
<evidence type="ECO:0000313" key="5">
    <source>
        <dbReference type="Proteomes" id="UP000011648"/>
    </source>
</evidence>
<reference evidence="4 5" key="1">
    <citation type="journal article" date="2014" name="PLoS Genet.">
        <title>Phylogenetically driven sequencing of extremely halophilic archaea reveals strategies for static and dynamic osmo-response.</title>
        <authorList>
            <person name="Becker E.A."/>
            <person name="Seitzer P.M."/>
            <person name="Tritt A."/>
            <person name="Larsen D."/>
            <person name="Krusor M."/>
            <person name="Yao A.I."/>
            <person name="Wu D."/>
            <person name="Madern D."/>
            <person name="Eisen J.A."/>
            <person name="Darling A.E."/>
            <person name="Facciotti M.T."/>
        </authorList>
    </citation>
    <scope>NUCLEOTIDE SEQUENCE [LARGE SCALE GENOMIC DNA]</scope>
    <source>
        <strain evidence="4 5">DSM 12281</strain>
    </source>
</reference>
<dbReference type="EMBL" id="AOIL01000070">
    <property type="protein sequence ID" value="ELY84910.1"/>
    <property type="molecule type" value="Genomic_DNA"/>
</dbReference>
<keyword evidence="2" id="KW-1133">Transmembrane helix</keyword>
<dbReference type="Proteomes" id="UP000011648">
    <property type="component" value="Unassembled WGS sequence"/>
</dbReference>
<feature type="region of interest" description="Disordered" evidence="1">
    <location>
        <begin position="1"/>
        <end position="27"/>
    </location>
</feature>
<organism evidence="4 5">
    <name type="scientific">Natrialba taiwanensis DSM 12281</name>
    <dbReference type="NCBI Taxonomy" id="1230458"/>
    <lineage>
        <taxon>Archaea</taxon>
        <taxon>Methanobacteriati</taxon>
        <taxon>Methanobacteriota</taxon>
        <taxon>Stenosarchaea group</taxon>
        <taxon>Halobacteria</taxon>
        <taxon>Halobacteriales</taxon>
        <taxon>Natrialbaceae</taxon>
        <taxon>Natrialba</taxon>
    </lineage>
</organism>
<accession>L9ZEK7</accession>
<protein>
    <recommendedName>
        <fullName evidence="3">YdbS-like PH domain-containing protein</fullName>
    </recommendedName>
</protein>
<feature type="transmembrane region" description="Helical" evidence="2">
    <location>
        <begin position="82"/>
        <end position="100"/>
    </location>
</feature>
<dbReference type="AlphaFoldDB" id="L9ZEK7"/>
<dbReference type="STRING" id="1230458.C484_22223"/>
<evidence type="ECO:0000256" key="1">
    <source>
        <dbReference type="SAM" id="MobiDB-lite"/>
    </source>
</evidence>